<keyword evidence="2" id="KW-0813">Transport</keyword>
<feature type="transmembrane region" description="Helical" evidence="10">
    <location>
        <begin position="257"/>
        <end position="287"/>
    </location>
</feature>
<dbReference type="PANTHER" id="PTHR43562:SF3">
    <property type="entry name" value="SODIUM ION_PROTON EXCHANGER (EUROFUNG)"/>
    <property type="match status" value="1"/>
</dbReference>
<feature type="transmembrane region" description="Helical" evidence="10">
    <location>
        <begin position="299"/>
        <end position="317"/>
    </location>
</feature>
<keyword evidence="9" id="KW-0739">Sodium transport</keyword>
<keyword evidence="5 10" id="KW-1133">Transmembrane helix</keyword>
<keyword evidence="8 10" id="KW-0472">Membrane</keyword>
<dbReference type="InterPro" id="IPR006153">
    <property type="entry name" value="Cation/H_exchanger_TM"/>
</dbReference>
<evidence type="ECO:0000256" key="5">
    <source>
        <dbReference type="ARBA" id="ARBA00022989"/>
    </source>
</evidence>
<accession>A0A075FX67</accession>
<dbReference type="PANTHER" id="PTHR43562">
    <property type="entry name" value="NAPA-TYPE SODIUM/HYDROGEN ANTIPORTER"/>
    <property type="match status" value="1"/>
</dbReference>
<keyword evidence="4 10" id="KW-0812">Transmembrane</keyword>
<comment type="subcellular location">
    <subcellularLocation>
        <location evidence="1">Membrane</location>
        <topology evidence="1">Multi-pass membrane protein</topology>
    </subcellularLocation>
</comment>
<evidence type="ECO:0000256" key="4">
    <source>
        <dbReference type="ARBA" id="ARBA00022692"/>
    </source>
</evidence>
<feature type="transmembrane region" description="Helical" evidence="10">
    <location>
        <begin position="391"/>
        <end position="411"/>
    </location>
</feature>
<dbReference type="Pfam" id="PF00999">
    <property type="entry name" value="Na_H_Exchanger"/>
    <property type="match status" value="1"/>
</dbReference>
<evidence type="ECO:0000256" key="2">
    <source>
        <dbReference type="ARBA" id="ARBA00022448"/>
    </source>
</evidence>
<dbReference type="GO" id="GO:0015297">
    <property type="term" value="F:antiporter activity"/>
    <property type="evidence" value="ECO:0007669"/>
    <property type="project" value="UniProtKB-KW"/>
</dbReference>
<feature type="transmembrane region" description="Helical" evidence="10">
    <location>
        <begin position="329"/>
        <end position="354"/>
    </location>
</feature>
<dbReference type="AlphaFoldDB" id="A0A075FX67"/>
<proteinExistence type="predicted"/>
<evidence type="ECO:0000256" key="7">
    <source>
        <dbReference type="ARBA" id="ARBA00023065"/>
    </source>
</evidence>
<sequence>MYQLSSSTTVITTILAISLLIVTAKIFALVFKRIKLPEVIGEILAGVIFGPFAIGGLLVLAGEPLFSGPVNENFVLETFFEIGGMILLFSAGLEFTFKQFRKAGLPSFVIGTAGVVIPFILGYYGSIFVGFSSTESLLIGAALTATSIAITIRTLEELDQLKNKESQIMVYAAVVDDVLGLTLLGVVLAIASTGIIPEIASVLSTTVFTLSLWIALLLGSVYFLPKFLDFVTNLTGELKLTEDSEKHPQSPSTIETLAIFIILVWGAIAVYMGLSPIVGTFAAGMALAGSRYKHQIEIFISHIRIIFAPLFFAYVGAQINLAEILGIDLFAFGLILALAMIGKLLGCGIPGYIFLRNRIQAQRIGIGMASRGEVGIVIAGIGYASGLIDSYSYAVLMAVIMVTTVVSPILLRLTSDSNEPSSPELKKPNSVET</sequence>
<dbReference type="InterPro" id="IPR038770">
    <property type="entry name" value="Na+/solute_symporter_sf"/>
</dbReference>
<evidence type="ECO:0000259" key="11">
    <source>
        <dbReference type="Pfam" id="PF00999"/>
    </source>
</evidence>
<name>A0A075FX67_9ARCH</name>
<feature type="transmembrane region" description="Helical" evidence="10">
    <location>
        <begin position="105"/>
        <end position="124"/>
    </location>
</feature>
<evidence type="ECO:0000313" key="12">
    <source>
        <dbReference type="EMBL" id="AIE95844.1"/>
    </source>
</evidence>
<feature type="transmembrane region" description="Helical" evidence="10">
    <location>
        <begin position="202"/>
        <end position="224"/>
    </location>
</feature>
<dbReference type="GO" id="GO:0006814">
    <property type="term" value="P:sodium ion transport"/>
    <property type="evidence" value="ECO:0007669"/>
    <property type="project" value="UniProtKB-KW"/>
</dbReference>
<dbReference type="EMBL" id="KF900463">
    <property type="protein sequence ID" value="AIE95844.1"/>
    <property type="molecule type" value="Genomic_DNA"/>
</dbReference>
<protein>
    <submittedName>
        <fullName evidence="12">Sodium/hydrogen exchanger</fullName>
    </submittedName>
</protein>
<evidence type="ECO:0000256" key="9">
    <source>
        <dbReference type="ARBA" id="ARBA00023201"/>
    </source>
</evidence>
<keyword evidence="6" id="KW-0915">Sodium</keyword>
<evidence type="ECO:0000256" key="3">
    <source>
        <dbReference type="ARBA" id="ARBA00022449"/>
    </source>
</evidence>
<keyword evidence="7" id="KW-0406">Ion transport</keyword>
<organism evidence="12">
    <name type="scientific">uncultured marine thaumarchaeote AD1000_70_G10</name>
    <dbReference type="NCBI Taxonomy" id="1455934"/>
    <lineage>
        <taxon>Archaea</taxon>
        <taxon>Nitrososphaerota</taxon>
        <taxon>environmental samples</taxon>
    </lineage>
</organism>
<feature type="transmembrane region" description="Helical" evidence="10">
    <location>
        <begin position="43"/>
        <end position="62"/>
    </location>
</feature>
<keyword evidence="3" id="KW-0050">Antiport</keyword>
<dbReference type="GO" id="GO:1902600">
    <property type="term" value="P:proton transmembrane transport"/>
    <property type="evidence" value="ECO:0007669"/>
    <property type="project" value="InterPro"/>
</dbReference>
<feature type="transmembrane region" description="Helical" evidence="10">
    <location>
        <begin position="74"/>
        <end position="93"/>
    </location>
</feature>
<evidence type="ECO:0000256" key="6">
    <source>
        <dbReference type="ARBA" id="ARBA00023053"/>
    </source>
</evidence>
<feature type="transmembrane region" description="Helical" evidence="10">
    <location>
        <begin position="6"/>
        <end position="31"/>
    </location>
</feature>
<evidence type="ECO:0000256" key="1">
    <source>
        <dbReference type="ARBA" id="ARBA00004141"/>
    </source>
</evidence>
<evidence type="ECO:0000256" key="10">
    <source>
        <dbReference type="SAM" id="Phobius"/>
    </source>
</evidence>
<evidence type="ECO:0000256" key="8">
    <source>
        <dbReference type="ARBA" id="ARBA00023136"/>
    </source>
</evidence>
<reference evidence="12" key="1">
    <citation type="journal article" date="2014" name="Genome Biol. Evol.">
        <title>Pangenome evidence for extensive interdomain horizontal transfer affecting lineage core and shell genes in uncultured planktonic thaumarchaeota and euryarchaeota.</title>
        <authorList>
            <person name="Deschamps P."/>
            <person name="Zivanovic Y."/>
            <person name="Moreira D."/>
            <person name="Rodriguez-Valera F."/>
            <person name="Lopez-Garcia P."/>
        </authorList>
    </citation>
    <scope>NUCLEOTIDE SEQUENCE</scope>
</reference>
<dbReference type="Gene3D" id="1.20.1530.20">
    <property type="match status" value="1"/>
</dbReference>
<dbReference type="GO" id="GO:0016020">
    <property type="term" value="C:membrane"/>
    <property type="evidence" value="ECO:0007669"/>
    <property type="project" value="UniProtKB-SubCell"/>
</dbReference>
<feature type="transmembrane region" description="Helical" evidence="10">
    <location>
        <begin position="168"/>
        <end position="190"/>
    </location>
</feature>
<feature type="domain" description="Cation/H+ exchanger transmembrane" evidence="11">
    <location>
        <begin position="22"/>
        <end position="411"/>
    </location>
</feature>